<name>A0ABC8VEF8_9POAL</name>
<dbReference type="PANTHER" id="PTHR48063">
    <property type="entry name" value="LRR RECEPTOR-LIKE KINASE"/>
    <property type="match status" value="1"/>
</dbReference>
<accession>A0ABC8VEF8</accession>
<evidence type="ECO:0000313" key="15">
    <source>
        <dbReference type="EMBL" id="CAL4889333.1"/>
    </source>
</evidence>
<evidence type="ECO:0000256" key="2">
    <source>
        <dbReference type="ARBA" id="ARBA00009592"/>
    </source>
</evidence>
<evidence type="ECO:0000256" key="13">
    <source>
        <dbReference type="SAM" id="SignalP"/>
    </source>
</evidence>
<dbReference type="PANTHER" id="PTHR48063:SF95">
    <property type="entry name" value="OS11G0564900 PROTEIN"/>
    <property type="match status" value="1"/>
</dbReference>
<dbReference type="FunFam" id="3.80.10.10:FF:000095">
    <property type="entry name" value="LRR receptor-like serine/threonine-protein kinase GSO1"/>
    <property type="match status" value="1"/>
</dbReference>
<dbReference type="InterPro" id="IPR046956">
    <property type="entry name" value="RLP23-like"/>
</dbReference>
<feature type="chain" id="PRO_5044849039" description="Leucine-rich repeat-containing N-terminal plant-type domain-containing protein" evidence="13">
    <location>
        <begin position="26"/>
        <end position="831"/>
    </location>
</feature>
<dbReference type="SMART" id="SM00369">
    <property type="entry name" value="LRR_TYP"/>
    <property type="match status" value="9"/>
</dbReference>
<keyword evidence="7 13" id="KW-0732">Signal</keyword>
<dbReference type="InterPro" id="IPR003591">
    <property type="entry name" value="Leu-rich_rpt_typical-subtyp"/>
</dbReference>
<evidence type="ECO:0000256" key="3">
    <source>
        <dbReference type="ARBA" id="ARBA00022475"/>
    </source>
</evidence>
<keyword evidence="16" id="KW-1185">Reference proteome</keyword>
<sequence>MHRSAAKFLLLIVVAAWSFLPVSLALQRQLQRDDASGASCLLHERDALLAFKENIIRDPRGTLESWQRGQNDDCCRWMGVACSNQTGHVIKINLSFANLRGQISLSLLSLEHLEHLDFSYNSLSRHDGRFPDFLCFFKNLRYLDLSHSQLSFASIMPAQLGNLSTLEYLDITDTYFLPSEVPPQLGNLSNLRHLGLASNNLYSRDISWMIRLHRLEFLDMAGTDLGTIDHWLDVVNMIPSLKSLSLSNCSLSRANHWLTHINLTTPEMIDLSIDYLGHPIASSWLWNVTSIQDLDRSETYMYGPFPDALGRMTSLHYLGFRENGNSATLAVDLKNLCELNILMLCGSLSSGNITEFIEKLPRCSSSKLHYLSLRDNNMTGIMPHMMDHVTNLSSLSLSNNSISGSIPPGLHNLTRLEELYLSSNLLSGQIPLLPRGLQILDISMNFLSGHLLLEFGAPHIQALFLSSNKITGPIPQMFCELQYLSDLDLSNNSFSGELPDCSQMPRLCSLLLSNNEFSGKFPSWIQSLSIQTLLDLSWNKFYGTLPMGIGGITNLRFLDLSHNMFHGDIPVDITHLRQLQLLNLADNNISGSIPQSLSNLMAMKKTHPPSPKPDWYVGWVNNYFLGILSAVMKHQEHKYDAESIAYMVGIDLSLNRLTGGIPDEITSLDGLIYLNLSRNCLRGNIPENIGAMELVESVDFSWNSLSGEIPGSLSDLTFLSTLDLSYNNLSGKIPSGHQLETVYDGNPSMYDGNDSLCGPPLQRNCSGNSDPEHGDEDAGGKISEPMFFYFGLLSGFVVGLGWCFMLCYSEEYGKAYVLVAVTLGSLLLATK</sequence>
<gene>
    <name evidence="15" type="ORF">URODEC1_LOCUS2643</name>
</gene>
<dbReference type="AlphaFoldDB" id="A0ABC8VEF8"/>
<keyword evidence="9 12" id="KW-1133">Transmembrane helix</keyword>
<comment type="similarity">
    <text evidence="2">Belongs to the RLP family.</text>
</comment>
<evidence type="ECO:0000256" key="5">
    <source>
        <dbReference type="ARBA" id="ARBA00022626"/>
    </source>
</evidence>
<dbReference type="SUPFAM" id="SSF52058">
    <property type="entry name" value="L domain-like"/>
    <property type="match status" value="2"/>
</dbReference>
<dbReference type="InterPro" id="IPR013210">
    <property type="entry name" value="LRR_N_plant-typ"/>
</dbReference>
<dbReference type="Proteomes" id="UP001497457">
    <property type="component" value="Chromosome 1b"/>
</dbReference>
<dbReference type="GO" id="GO:0005886">
    <property type="term" value="C:plasma membrane"/>
    <property type="evidence" value="ECO:0007669"/>
    <property type="project" value="UniProtKB-SubCell"/>
</dbReference>
<dbReference type="Pfam" id="PF08263">
    <property type="entry name" value="LRRNT_2"/>
    <property type="match status" value="1"/>
</dbReference>
<evidence type="ECO:0000256" key="4">
    <source>
        <dbReference type="ARBA" id="ARBA00022614"/>
    </source>
</evidence>
<feature type="signal peptide" evidence="13">
    <location>
        <begin position="1"/>
        <end position="25"/>
    </location>
</feature>
<dbReference type="Gene3D" id="3.80.10.10">
    <property type="entry name" value="Ribonuclease Inhibitor"/>
    <property type="match status" value="5"/>
</dbReference>
<evidence type="ECO:0000313" key="16">
    <source>
        <dbReference type="Proteomes" id="UP001497457"/>
    </source>
</evidence>
<feature type="domain" description="Leucine-rich repeat-containing N-terminal plant-type" evidence="14">
    <location>
        <begin position="43"/>
        <end position="83"/>
    </location>
</feature>
<dbReference type="InterPro" id="IPR001611">
    <property type="entry name" value="Leu-rich_rpt"/>
</dbReference>
<dbReference type="PROSITE" id="PS51450">
    <property type="entry name" value="LRR"/>
    <property type="match status" value="1"/>
</dbReference>
<dbReference type="EMBL" id="OZ075111">
    <property type="protein sequence ID" value="CAL4889333.1"/>
    <property type="molecule type" value="Genomic_DNA"/>
</dbReference>
<keyword evidence="10 12" id="KW-0472">Membrane</keyword>
<evidence type="ECO:0000259" key="14">
    <source>
        <dbReference type="Pfam" id="PF08263"/>
    </source>
</evidence>
<keyword evidence="11" id="KW-0325">Glycoprotein</keyword>
<dbReference type="InterPro" id="IPR032675">
    <property type="entry name" value="LRR_dom_sf"/>
</dbReference>
<keyword evidence="8" id="KW-0677">Repeat</keyword>
<evidence type="ECO:0000256" key="10">
    <source>
        <dbReference type="ARBA" id="ARBA00023136"/>
    </source>
</evidence>
<evidence type="ECO:0000256" key="1">
    <source>
        <dbReference type="ARBA" id="ARBA00004251"/>
    </source>
</evidence>
<dbReference type="FunFam" id="3.80.10.10:FF:000649">
    <property type="entry name" value="Leucine Rich Repeat family protein"/>
    <property type="match status" value="1"/>
</dbReference>
<protein>
    <recommendedName>
        <fullName evidence="14">Leucine-rich repeat-containing N-terminal plant-type domain-containing protein</fullName>
    </recommendedName>
</protein>
<dbReference type="FunFam" id="3.80.10.10:FF:000400">
    <property type="entry name" value="Nuclear pore complex protein NUP107"/>
    <property type="match status" value="1"/>
</dbReference>
<evidence type="ECO:0000256" key="9">
    <source>
        <dbReference type="ARBA" id="ARBA00022989"/>
    </source>
</evidence>
<evidence type="ECO:0000256" key="8">
    <source>
        <dbReference type="ARBA" id="ARBA00022737"/>
    </source>
</evidence>
<dbReference type="SUPFAM" id="SSF52047">
    <property type="entry name" value="RNI-like"/>
    <property type="match status" value="1"/>
</dbReference>
<dbReference type="GO" id="GO:0009742">
    <property type="term" value="P:brassinosteroid mediated signaling pathway"/>
    <property type="evidence" value="ECO:0007669"/>
    <property type="project" value="UniProtKB-KW"/>
</dbReference>
<organism evidence="15 16">
    <name type="scientific">Urochloa decumbens</name>
    <dbReference type="NCBI Taxonomy" id="240449"/>
    <lineage>
        <taxon>Eukaryota</taxon>
        <taxon>Viridiplantae</taxon>
        <taxon>Streptophyta</taxon>
        <taxon>Embryophyta</taxon>
        <taxon>Tracheophyta</taxon>
        <taxon>Spermatophyta</taxon>
        <taxon>Magnoliopsida</taxon>
        <taxon>Liliopsida</taxon>
        <taxon>Poales</taxon>
        <taxon>Poaceae</taxon>
        <taxon>PACMAD clade</taxon>
        <taxon>Panicoideae</taxon>
        <taxon>Panicodae</taxon>
        <taxon>Paniceae</taxon>
        <taxon>Melinidinae</taxon>
        <taxon>Urochloa</taxon>
    </lineage>
</organism>
<evidence type="ECO:0000256" key="6">
    <source>
        <dbReference type="ARBA" id="ARBA00022692"/>
    </source>
</evidence>
<evidence type="ECO:0000256" key="12">
    <source>
        <dbReference type="SAM" id="Phobius"/>
    </source>
</evidence>
<keyword evidence="5" id="KW-1070">Brassinosteroid signaling pathway</keyword>
<evidence type="ECO:0000256" key="11">
    <source>
        <dbReference type="ARBA" id="ARBA00023180"/>
    </source>
</evidence>
<reference evidence="15" key="1">
    <citation type="submission" date="2024-10" db="EMBL/GenBank/DDBJ databases">
        <authorList>
            <person name="Ryan C."/>
        </authorList>
    </citation>
    <scope>NUCLEOTIDE SEQUENCE [LARGE SCALE GENOMIC DNA]</scope>
</reference>
<keyword evidence="3" id="KW-1003">Cell membrane</keyword>
<feature type="transmembrane region" description="Helical" evidence="12">
    <location>
        <begin position="786"/>
        <end position="808"/>
    </location>
</feature>
<keyword evidence="4" id="KW-0433">Leucine-rich repeat</keyword>
<comment type="subcellular location">
    <subcellularLocation>
        <location evidence="1">Cell membrane</location>
        <topology evidence="1">Single-pass type I membrane protein</topology>
    </subcellularLocation>
</comment>
<proteinExistence type="inferred from homology"/>
<dbReference type="GO" id="GO:0099402">
    <property type="term" value="P:plant organ development"/>
    <property type="evidence" value="ECO:0007669"/>
    <property type="project" value="UniProtKB-ARBA"/>
</dbReference>
<dbReference type="Pfam" id="PF13855">
    <property type="entry name" value="LRR_8"/>
    <property type="match status" value="1"/>
</dbReference>
<dbReference type="FunFam" id="3.80.10.10:FF:000111">
    <property type="entry name" value="LRR receptor-like serine/threonine-protein kinase ERECTA"/>
    <property type="match status" value="1"/>
</dbReference>
<dbReference type="GO" id="GO:0009653">
    <property type="term" value="P:anatomical structure morphogenesis"/>
    <property type="evidence" value="ECO:0007669"/>
    <property type="project" value="UniProtKB-ARBA"/>
</dbReference>
<evidence type="ECO:0000256" key="7">
    <source>
        <dbReference type="ARBA" id="ARBA00022729"/>
    </source>
</evidence>
<dbReference type="Pfam" id="PF00560">
    <property type="entry name" value="LRR_1"/>
    <property type="match status" value="8"/>
</dbReference>
<keyword evidence="6 12" id="KW-0812">Transmembrane</keyword>